<reference evidence="5 6" key="1">
    <citation type="submission" date="2014-12" db="EMBL/GenBank/DDBJ databases">
        <title>Whole genome sequencing of Sphingobium xenophagum OW59.</title>
        <authorList>
            <person name="Ohta Y."/>
            <person name="Nishi S."/>
            <person name="Hatada Y."/>
        </authorList>
    </citation>
    <scope>NUCLEOTIDE SEQUENCE [LARGE SCALE GENOMIC DNA]</scope>
    <source>
        <strain evidence="5 6">OW59</strain>
    </source>
</reference>
<evidence type="ECO:0000313" key="6">
    <source>
        <dbReference type="Proteomes" id="UP000290975"/>
    </source>
</evidence>
<keyword evidence="1" id="KW-0805">Transcription regulation</keyword>
<keyword evidence="6" id="KW-1185">Reference proteome</keyword>
<protein>
    <recommendedName>
        <fullName evidence="4">HTH gntR-type domain-containing protein</fullName>
    </recommendedName>
</protein>
<dbReference type="Gene3D" id="1.10.10.10">
    <property type="entry name" value="Winged helix-like DNA-binding domain superfamily/Winged helix DNA-binding domain"/>
    <property type="match status" value="1"/>
</dbReference>
<dbReference type="InterPro" id="IPR036390">
    <property type="entry name" value="WH_DNA-bd_sf"/>
</dbReference>
<dbReference type="RefSeq" id="WP_130752829.1">
    <property type="nucleotide sequence ID" value="NZ_BBQY01000008.1"/>
</dbReference>
<proteinExistence type="predicted"/>
<evidence type="ECO:0000256" key="1">
    <source>
        <dbReference type="ARBA" id="ARBA00023015"/>
    </source>
</evidence>
<dbReference type="PROSITE" id="PS50949">
    <property type="entry name" value="HTH_GNTR"/>
    <property type="match status" value="1"/>
</dbReference>
<dbReference type="Pfam" id="PF00392">
    <property type="entry name" value="GntR"/>
    <property type="match status" value="1"/>
</dbReference>
<keyword evidence="2" id="KW-0238">DNA-binding</keyword>
<dbReference type="PANTHER" id="PTHR43537:SF39">
    <property type="entry name" value="HTH-TYPE TRANSCRIPTIONAL REGULATOR MCBR"/>
    <property type="match status" value="1"/>
</dbReference>
<dbReference type="SUPFAM" id="SSF46785">
    <property type="entry name" value="Winged helix' DNA-binding domain"/>
    <property type="match status" value="1"/>
</dbReference>
<dbReference type="InterPro" id="IPR000524">
    <property type="entry name" value="Tscrpt_reg_HTH_GntR"/>
</dbReference>
<evidence type="ECO:0000256" key="3">
    <source>
        <dbReference type="ARBA" id="ARBA00023163"/>
    </source>
</evidence>
<gene>
    <name evidence="5" type="ORF">MBESOW_P2190</name>
</gene>
<dbReference type="InterPro" id="IPR036388">
    <property type="entry name" value="WH-like_DNA-bd_sf"/>
</dbReference>
<feature type="domain" description="HTH gntR-type" evidence="4">
    <location>
        <begin position="5"/>
        <end position="72"/>
    </location>
</feature>
<dbReference type="Proteomes" id="UP000290975">
    <property type="component" value="Unassembled WGS sequence"/>
</dbReference>
<comment type="caution">
    <text evidence="5">The sequence shown here is derived from an EMBL/GenBank/DDBJ whole genome shotgun (WGS) entry which is preliminary data.</text>
</comment>
<dbReference type="PANTHER" id="PTHR43537">
    <property type="entry name" value="TRANSCRIPTIONAL REGULATOR, GNTR FAMILY"/>
    <property type="match status" value="1"/>
</dbReference>
<dbReference type="GO" id="GO:0003677">
    <property type="term" value="F:DNA binding"/>
    <property type="evidence" value="ECO:0007669"/>
    <property type="project" value="UniProtKB-KW"/>
</dbReference>
<keyword evidence="3" id="KW-0804">Transcription</keyword>
<organism evidence="5 6">
    <name type="scientific">Sphingobium xenophagum</name>
    <dbReference type="NCBI Taxonomy" id="121428"/>
    <lineage>
        <taxon>Bacteria</taxon>
        <taxon>Pseudomonadati</taxon>
        <taxon>Pseudomonadota</taxon>
        <taxon>Alphaproteobacteria</taxon>
        <taxon>Sphingomonadales</taxon>
        <taxon>Sphingomonadaceae</taxon>
        <taxon>Sphingobium</taxon>
    </lineage>
</organism>
<dbReference type="GO" id="GO:0003700">
    <property type="term" value="F:DNA-binding transcription factor activity"/>
    <property type="evidence" value="ECO:0007669"/>
    <property type="project" value="InterPro"/>
</dbReference>
<evidence type="ECO:0000256" key="2">
    <source>
        <dbReference type="ARBA" id="ARBA00023125"/>
    </source>
</evidence>
<name>A0A401J2U5_SPHXE</name>
<dbReference type="EMBL" id="BBQY01000008">
    <property type="protein sequence ID" value="GBH30934.1"/>
    <property type="molecule type" value="Genomic_DNA"/>
</dbReference>
<evidence type="ECO:0000259" key="4">
    <source>
        <dbReference type="PROSITE" id="PS50949"/>
    </source>
</evidence>
<accession>A0A401J2U5</accession>
<evidence type="ECO:0000313" key="5">
    <source>
        <dbReference type="EMBL" id="GBH30934.1"/>
    </source>
</evidence>
<dbReference type="AlphaFoldDB" id="A0A401J2U5"/>
<sequence>MAPDAYTAARVHREIKQLIMAGKFQPGLPLVAHTLADRFGTSISPVRDALNRLVGERLVDMQGGGGFAIPILSKRSAFHLYSWHADIVRLIVKVMIRFEEIGAPPVALVSKSADGAAIADAAAEFFALLAGCSPNGEHLDAIIQAGERLAVLRLHEGGIGRQGEELATLWNVTRSGNRNATRVAMWQYHRRRLLHADEISLAATRGVRI</sequence>
<dbReference type="SMART" id="SM00345">
    <property type="entry name" value="HTH_GNTR"/>
    <property type="match status" value="1"/>
</dbReference>